<dbReference type="Gene3D" id="1.10.230.10">
    <property type="entry name" value="Cytochrome P450-Terp, domain 2"/>
    <property type="match status" value="1"/>
</dbReference>
<accession>A0ABR3Y9G8</accession>
<keyword evidence="2 3" id="KW-0808">Transferase</keyword>
<dbReference type="PANTHER" id="PTHR11739">
    <property type="entry name" value="CITRATE SYNTHASE"/>
    <property type="match status" value="1"/>
</dbReference>
<dbReference type="PRINTS" id="PR00143">
    <property type="entry name" value="CITRTSNTHASE"/>
</dbReference>
<gene>
    <name evidence="4" type="ORF">Plec18167_001591</name>
</gene>
<comment type="similarity">
    <text evidence="1 3">Belongs to the citrate synthase family.</text>
</comment>
<keyword evidence="5" id="KW-1185">Reference proteome</keyword>
<reference evidence="4 5" key="1">
    <citation type="journal article" date="2024" name="IMA Fungus">
        <title>IMA Genome - F19 : A genome assembly and annotation guide to empower mycologists, including annotated draft genome sequences of Ceratocystis pirilliformis, Diaporthe australafricana, Fusarium ophioides, Paecilomyces lecythidis, and Sporothrix stenoceras.</title>
        <authorList>
            <person name="Aylward J."/>
            <person name="Wilson A.M."/>
            <person name="Visagie C.M."/>
            <person name="Spraker J."/>
            <person name="Barnes I."/>
            <person name="Buitendag C."/>
            <person name="Ceriani C."/>
            <person name="Del Mar Angel L."/>
            <person name="du Plessis D."/>
            <person name="Fuchs T."/>
            <person name="Gasser K."/>
            <person name="Kramer D."/>
            <person name="Li W."/>
            <person name="Munsamy K."/>
            <person name="Piso A."/>
            <person name="Price J.L."/>
            <person name="Sonnekus B."/>
            <person name="Thomas C."/>
            <person name="van der Nest A."/>
            <person name="van Dijk A."/>
            <person name="van Heerden A."/>
            <person name="van Vuuren N."/>
            <person name="Yilmaz N."/>
            <person name="Duong T.A."/>
            <person name="van der Merwe N.A."/>
            <person name="Wingfield M.J."/>
            <person name="Wingfield B.D."/>
        </authorList>
    </citation>
    <scope>NUCLEOTIDE SEQUENCE [LARGE SCALE GENOMIC DNA]</scope>
    <source>
        <strain evidence="4 5">CMW 18167</strain>
    </source>
</reference>
<dbReference type="PANTHER" id="PTHR11739:SF4">
    <property type="entry name" value="CITRATE SYNTHASE, PEROXISOMAL"/>
    <property type="match status" value="1"/>
</dbReference>
<dbReference type="Pfam" id="PF00285">
    <property type="entry name" value="Citrate_synt"/>
    <property type="match status" value="1"/>
</dbReference>
<dbReference type="SUPFAM" id="SSF48256">
    <property type="entry name" value="Citrate synthase"/>
    <property type="match status" value="1"/>
</dbReference>
<evidence type="ECO:0000256" key="3">
    <source>
        <dbReference type="RuleBase" id="RU000441"/>
    </source>
</evidence>
<comment type="caution">
    <text evidence="4">The sequence shown here is derived from an EMBL/GenBank/DDBJ whole genome shotgun (WGS) entry which is preliminary data.</text>
</comment>
<dbReference type="Proteomes" id="UP001583193">
    <property type="component" value="Unassembled WGS sequence"/>
</dbReference>
<evidence type="ECO:0000256" key="1">
    <source>
        <dbReference type="ARBA" id="ARBA00010566"/>
    </source>
</evidence>
<evidence type="ECO:0000256" key="2">
    <source>
        <dbReference type="ARBA" id="ARBA00022679"/>
    </source>
</evidence>
<organism evidence="4 5">
    <name type="scientific">Paecilomyces lecythidis</name>
    <dbReference type="NCBI Taxonomy" id="3004212"/>
    <lineage>
        <taxon>Eukaryota</taxon>
        <taxon>Fungi</taxon>
        <taxon>Dikarya</taxon>
        <taxon>Ascomycota</taxon>
        <taxon>Pezizomycotina</taxon>
        <taxon>Eurotiomycetes</taxon>
        <taxon>Eurotiomycetidae</taxon>
        <taxon>Eurotiales</taxon>
        <taxon>Thermoascaceae</taxon>
        <taxon>Paecilomyces</taxon>
    </lineage>
</organism>
<sequence length="445" mass="49746">MSEGTLYVRDSRTSREYQIPIRHNIIAAADIGKIRGDAHGTDPTARVASGLRIYDPALLYTGVNYQDMTWIDADDGRIFFRGYSPEQLQEQDFEDLLHLTCWRKLPNASQRSALRYRLASAMTAVPEGVFRVIRSFPPSAPPMTMVIAGLTAFLAENPHWIPSRSLNAVYHKNEARIDQAIIDSVAAFSVAVAIADAHSRGAPFRPASTQRSFYENLFTMMGRVDTSTGQPDRAKLSLFRRWGNAILDHGNTNSTFALRVTASSLTDPLSGLISALTAGCGLLHFGAQESAYRTMEAVRSPDRVPALLETAKKGHVRLYGVGHRSYKGVDPRIAPVRQLLDEISISQGNKPTPYLDVAEEIDRLTGQDEYFIKRRLRPNADLYGQFFYVALGWSADWNPVLTFVQRLPGFMAHWRQVMMGDLRLLRPAELYQQSRGPGQEEASKL</sequence>
<dbReference type="InterPro" id="IPR016143">
    <property type="entry name" value="Citrate_synth-like_sm_a-sub"/>
</dbReference>
<evidence type="ECO:0000313" key="4">
    <source>
        <dbReference type="EMBL" id="KAL1884934.1"/>
    </source>
</evidence>
<dbReference type="InterPro" id="IPR036969">
    <property type="entry name" value="Citrate_synthase_sf"/>
</dbReference>
<evidence type="ECO:0000313" key="5">
    <source>
        <dbReference type="Proteomes" id="UP001583193"/>
    </source>
</evidence>
<dbReference type="InterPro" id="IPR002020">
    <property type="entry name" value="Citrate_synthase"/>
</dbReference>
<dbReference type="InterPro" id="IPR016142">
    <property type="entry name" value="Citrate_synth-like_lrg_a-sub"/>
</dbReference>
<proteinExistence type="inferred from homology"/>
<name>A0ABR3Y9G8_9EURO</name>
<dbReference type="EMBL" id="JAVDPF010000003">
    <property type="protein sequence ID" value="KAL1884934.1"/>
    <property type="molecule type" value="Genomic_DNA"/>
</dbReference>
<dbReference type="Gene3D" id="1.10.580.10">
    <property type="entry name" value="Citrate Synthase, domain 1"/>
    <property type="match status" value="1"/>
</dbReference>
<protein>
    <recommendedName>
        <fullName evidence="3">Citrate synthase</fullName>
    </recommendedName>
</protein>